<accession>A0A679ISG1</accession>
<organism evidence="1">
    <name type="scientific">Methylobacterium bullatum</name>
    <dbReference type="NCBI Taxonomy" id="570505"/>
    <lineage>
        <taxon>Bacteria</taxon>
        <taxon>Pseudomonadati</taxon>
        <taxon>Pseudomonadota</taxon>
        <taxon>Alphaproteobacteria</taxon>
        <taxon>Hyphomicrobiales</taxon>
        <taxon>Methylobacteriaceae</taxon>
        <taxon>Methylobacterium</taxon>
    </lineage>
</organism>
<dbReference type="AlphaFoldDB" id="A0A679ISG1"/>
<reference evidence="1" key="1">
    <citation type="submission" date="2019-12" db="EMBL/GenBank/DDBJ databases">
        <authorList>
            <person name="Cremers G."/>
        </authorList>
    </citation>
    <scope>NUCLEOTIDE SEQUENCE</scope>
    <source>
        <strain evidence="1">Mbul1</strain>
    </source>
</reference>
<gene>
    <name evidence="1" type="ORF">MBUL_01320</name>
</gene>
<proteinExistence type="predicted"/>
<evidence type="ECO:0000313" key="1">
    <source>
        <dbReference type="EMBL" id="CAA2101720.1"/>
    </source>
</evidence>
<name>A0A679ISG1_9HYPH</name>
<sequence>MQIPTLPNHSVAVSACRSDKTRFRWSVTTAGFHACRSTTSYSSAAMALAAGISHAHVLAEPYRIRTRINDGGWI</sequence>
<dbReference type="EMBL" id="LR743504">
    <property type="protein sequence ID" value="CAA2101720.1"/>
    <property type="molecule type" value="Genomic_DNA"/>
</dbReference>
<protein>
    <submittedName>
        <fullName evidence="1">Uncharacterized protein</fullName>
    </submittedName>
</protein>